<dbReference type="InterPro" id="IPR036869">
    <property type="entry name" value="J_dom_sf"/>
</dbReference>
<comment type="caution">
    <text evidence="8">The sequence shown here is derived from an EMBL/GenBank/DDBJ whole genome shotgun (WGS) entry which is preliminary data.</text>
</comment>
<dbReference type="Gene3D" id="1.20.1280.20">
    <property type="entry name" value="HscB, C-terminal domain"/>
    <property type="match status" value="1"/>
</dbReference>
<evidence type="ECO:0000256" key="2">
    <source>
        <dbReference type="ARBA" id="ARBA00004496"/>
    </source>
</evidence>
<dbReference type="SMART" id="SM00271">
    <property type="entry name" value="DnaJ"/>
    <property type="match status" value="1"/>
</dbReference>
<dbReference type="Pfam" id="PF07743">
    <property type="entry name" value="HSCB_C"/>
    <property type="match status" value="1"/>
</dbReference>
<keyword evidence="9" id="KW-1185">Reference proteome</keyword>
<evidence type="ECO:0000313" key="8">
    <source>
        <dbReference type="EMBL" id="KAJ8043369.1"/>
    </source>
</evidence>
<dbReference type="OrthoDB" id="448954at2759"/>
<dbReference type="SUPFAM" id="SSF47144">
    <property type="entry name" value="HSC20 (HSCB), C-terminal oligomerisation domain"/>
    <property type="match status" value="1"/>
</dbReference>
<keyword evidence="4" id="KW-0963">Cytoplasm</keyword>
<dbReference type="InterPro" id="IPR009073">
    <property type="entry name" value="HscB_oligo_C"/>
</dbReference>
<dbReference type="GO" id="GO:0044571">
    <property type="term" value="P:[2Fe-2S] cluster assembly"/>
    <property type="evidence" value="ECO:0007669"/>
    <property type="project" value="InterPro"/>
</dbReference>
<reference evidence="8" key="1">
    <citation type="submission" date="2021-10" db="EMBL/GenBank/DDBJ databases">
        <title>Tropical sea cucumber genome reveals ecological adaptation and Cuvierian tubules defense mechanism.</title>
        <authorList>
            <person name="Chen T."/>
        </authorList>
    </citation>
    <scope>NUCLEOTIDE SEQUENCE</scope>
    <source>
        <strain evidence="8">Nanhai2018</strain>
        <tissue evidence="8">Muscle</tissue>
    </source>
</reference>
<comment type="subcellular location">
    <subcellularLocation>
        <location evidence="2">Cytoplasm</location>
    </subcellularLocation>
    <subcellularLocation>
        <location evidence="1">Mitochondrion</location>
    </subcellularLocation>
</comment>
<evidence type="ECO:0000256" key="1">
    <source>
        <dbReference type="ARBA" id="ARBA00004173"/>
    </source>
</evidence>
<dbReference type="PANTHER" id="PTHR14021">
    <property type="entry name" value="IRON-SULFUR CLUSTER CO-CHAPERONE PROTEIN HSCB"/>
    <property type="match status" value="1"/>
</dbReference>
<dbReference type="InterPro" id="IPR001623">
    <property type="entry name" value="DnaJ_domain"/>
</dbReference>
<proteinExistence type="inferred from homology"/>
<feature type="domain" description="J" evidence="7">
    <location>
        <begin position="123"/>
        <end position="195"/>
    </location>
</feature>
<dbReference type="GO" id="GO:0051259">
    <property type="term" value="P:protein complex oligomerization"/>
    <property type="evidence" value="ECO:0007669"/>
    <property type="project" value="InterPro"/>
</dbReference>
<dbReference type="GO" id="GO:0005739">
    <property type="term" value="C:mitochondrion"/>
    <property type="evidence" value="ECO:0007669"/>
    <property type="project" value="UniProtKB-SubCell"/>
</dbReference>
<evidence type="ECO:0000256" key="3">
    <source>
        <dbReference type="ARBA" id="ARBA00010476"/>
    </source>
</evidence>
<accession>A0A9Q1CF52</accession>
<dbReference type="AlphaFoldDB" id="A0A9Q1CF52"/>
<comment type="similarity">
    <text evidence="3">Belongs to the HscB family.</text>
</comment>
<dbReference type="GO" id="GO:0051087">
    <property type="term" value="F:protein-folding chaperone binding"/>
    <property type="evidence" value="ECO:0007669"/>
    <property type="project" value="InterPro"/>
</dbReference>
<evidence type="ECO:0000256" key="4">
    <source>
        <dbReference type="ARBA" id="ARBA00022490"/>
    </source>
</evidence>
<keyword evidence="5" id="KW-0496">Mitochondrion</keyword>
<organism evidence="8 9">
    <name type="scientific">Holothuria leucospilota</name>
    <name type="common">Black long sea cucumber</name>
    <name type="synonym">Mertensiothuria leucospilota</name>
    <dbReference type="NCBI Taxonomy" id="206669"/>
    <lineage>
        <taxon>Eukaryota</taxon>
        <taxon>Metazoa</taxon>
        <taxon>Echinodermata</taxon>
        <taxon>Eleutherozoa</taxon>
        <taxon>Echinozoa</taxon>
        <taxon>Holothuroidea</taxon>
        <taxon>Aspidochirotacea</taxon>
        <taxon>Aspidochirotida</taxon>
        <taxon>Holothuriidae</taxon>
        <taxon>Holothuria</taxon>
    </lineage>
</organism>
<keyword evidence="6" id="KW-0143">Chaperone</keyword>
<dbReference type="Proteomes" id="UP001152320">
    <property type="component" value="Chromosome 4"/>
</dbReference>
<dbReference type="SUPFAM" id="SSF46565">
    <property type="entry name" value="Chaperone J-domain"/>
    <property type="match status" value="1"/>
</dbReference>
<evidence type="ECO:0000259" key="7">
    <source>
        <dbReference type="PROSITE" id="PS50076"/>
    </source>
</evidence>
<dbReference type="GO" id="GO:0001671">
    <property type="term" value="F:ATPase activator activity"/>
    <property type="evidence" value="ECO:0007669"/>
    <property type="project" value="InterPro"/>
</dbReference>
<evidence type="ECO:0000256" key="6">
    <source>
        <dbReference type="ARBA" id="ARBA00023186"/>
    </source>
</evidence>
<sequence>MAASIRTLFGGELVRFCMTRTNKIPFRNCLHVRNVSFLPSSDFDISRCNKIGRKRVKLLPTCSTTGRYLLRNMSLPLNPVARMCSTSQRCWNCNSERSSDEFNKMPYFCSICKEIQPVEEDISHFQRLDCENRFDLDVEELQKHFRLLQSKLHPDKFSRRPERVQSFSAQQSSAVNKAYRTLLHPLSRGLYMLELAGHAVEEGDSNIEPTFLMEIMEINEKLSELDDLTAVKQIGDKNEEKLHELMKDLAVEFENRNFEKAREILMRLKYYANVDDKVKQKLGTSIV</sequence>
<dbReference type="NCBIfam" id="TIGR00714">
    <property type="entry name" value="hscB"/>
    <property type="match status" value="1"/>
</dbReference>
<protein>
    <submittedName>
        <fullName evidence="8">Iron-sulfur cluster co-chaperone protein HscB, mitochondrial</fullName>
    </submittedName>
</protein>
<dbReference type="EMBL" id="JAIZAY010000004">
    <property type="protein sequence ID" value="KAJ8043369.1"/>
    <property type="molecule type" value="Genomic_DNA"/>
</dbReference>
<dbReference type="CDD" id="cd06257">
    <property type="entry name" value="DnaJ"/>
    <property type="match status" value="1"/>
</dbReference>
<dbReference type="InterPro" id="IPR004640">
    <property type="entry name" value="HscB"/>
</dbReference>
<dbReference type="FunFam" id="1.20.1280.20:FF:000002">
    <property type="entry name" value="HscB mitochondrial iron-sulfur cluster co-chaperone"/>
    <property type="match status" value="1"/>
</dbReference>
<dbReference type="PANTHER" id="PTHR14021:SF15">
    <property type="entry name" value="IRON-SULFUR CLUSTER CO-CHAPERONE PROTEIN HSCB"/>
    <property type="match status" value="1"/>
</dbReference>
<evidence type="ECO:0000313" key="9">
    <source>
        <dbReference type="Proteomes" id="UP001152320"/>
    </source>
</evidence>
<evidence type="ECO:0000256" key="5">
    <source>
        <dbReference type="ARBA" id="ARBA00023128"/>
    </source>
</evidence>
<name>A0A9Q1CF52_HOLLE</name>
<gene>
    <name evidence="8" type="ORF">HOLleu_10425</name>
</gene>
<dbReference type="Gene3D" id="1.10.287.110">
    <property type="entry name" value="DnaJ domain"/>
    <property type="match status" value="1"/>
</dbReference>
<dbReference type="PROSITE" id="PS50076">
    <property type="entry name" value="DNAJ_2"/>
    <property type="match status" value="1"/>
</dbReference>
<dbReference type="InterPro" id="IPR036386">
    <property type="entry name" value="HscB_C_sf"/>
</dbReference>